<dbReference type="RefSeq" id="WP_149469841.1">
    <property type="nucleotide sequence ID" value="NZ_QOKW01000011.1"/>
</dbReference>
<dbReference type="AlphaFoldDB" id="A0A9W7NIR4"/>
<evidence type="ECO:0000313" key="2">
    <source>
        <dbReference type="EMBL" id="KAA0679808.1"/>
    </source>
</evidence>
<name>A0A9W7NIR4_9PROT</name>
<reference evidence="2 3" key="1">
    <citation type="submission" date="2018-07" db="EMBL/GenBank/DDBJ databases">
        <title>Genome sequence of Azospirillum sp. ATCC 49961.</title>
        <authorList>
            <person name="Sant'Anna F.H."/>
            <person name="Baldani J.I."/>
            <person name="Zilli J.E."/>
            <person name="Reis V.M."/>
            <person name="Hartmann A."/>
            <person name="Cruz L."/>
            <person name="de Souza E.M."/>
            <person name="de Oliveira Pedrosa F."/>
            <person name="Passaglia L.M.P."/>
        </authorList>
    </citation>
    <scope>NUCLEOTIDE SEQUENCE [LARGE SCALE GENOMIC DNA]</scope>
    <source>
        <strain evidence="2 3">ATCC 49961</strain>
    </source>
</reference>
<dbReference type="Proteomes" id="UP000480854">
    <property type="component" value="Unassembled WGS sequence"/>
</dbReference>
<accession>A0A9W7NIR4</accession>
<evidence type="ECO:0000256" key="1">
    <source>
        <dbReference type="SAM" id="Phobius"/>
    </source>
</evidence>
<feature type="transmembrane region" description="Helical" evidence="1">
    <location>
        <begin position="52"/>
        <end position="73"/>
    </location>
</feature>
<dbReference type="OrthoDB" id="9965276at2"/>
<sequence length="77" mass="7945">MIEQATPASPDLLGGVADIRAADAAPKAAGRLDRPVFDRPVFDRPALDLGRAGWALLCTGCALAAWGVAYALIRAAV</sequence>
<organism evidence="2 3">
    <name type="scientific">Roseomonas genomospecies 6</name>
    <dbReference type="NCBI Taxonomy" id="214106"/>
    <lineage>
        <taxon>Bacteria</taxon>
        <taxon>Pseudomonadati</taxon>
        <taxon>Pseudomonadota</taxon>
        <taxon>Alphaproteobacteria</taxon>
        <taxon>Acetobacterales</taxon>
        <taxon>Roseomonadaceae</taxon>
        <taxon>Roseomonas</taxon>
    </lineage>
</organism>
<protein>
    <submittedName>
        <fullName evidence="2">Uncharacterized protein</fullName>
    </submittedName>
</protein>
<evidence type="ECO:0000313" key="3">
    <source>
        <dbReference type="Proteomes" id="UP000480854"/>
    </source>
</evidence>
<keyword evidence="1" id="KW-1133">Transmembrane helix</keyword>
<proteinExistence type="predicted"/>
<gene>
    <name evidence="2" type="ORF">DS843_15695</name>
</gene>
<keyword evidence="1" id="KW-0812">Transmembrane</keyword>
<keyword evidence="3" id="KW-1185">Reference proteome</keyword>
<dbReference type="EMBL" id="QOKW01000011">
    <property type="protein sequence ID" value="KAA0679808.1"/>
    <property type="molecule type" value="Genomic_DNA"/>
</dbReference>
<keyword evidence="1" id="KW-0472">Membrane</keyword>
<comment type="caution">
    <text evidence="2">The sequence shown here is derived from an EMBL/GenBank/DDBJ whole genome shotgun (WGS) entry which is preliminary data.</text>
</comment>